<gene>
    <name evidence="1" type="ORF">ABT56_19195</name>
</gene>
<keyword evidence="2" id="KW-1185">Reference proteome</keyword>
<evidence type="ECO:0000313" key="1">
    <source>
        <dbReference type="EMBL" id="KLV03555.1"/>
    </source>
</evidence>
<reference evidence="1 2" key="1">
    <citation type="submission" date="2015-05" db="EMBL/GenBank/DDBJ databases">
        <title>Photobacterium galathea sp. nov.</title>
        <authorList>
            <person name="Machado H."/>
            <person name="Gram L."/>
        </authorList>
    </citation>
    <scope>NUCLEOTIDE SEQUENCE [LARGE SCALE GENOMIC DNA]</scope>
    <source>
        <strain evidence="1 2">CGMCC 1.12159</strain>
    </source>
</reference>
<dbReference type="STRING" id="1195763.ABT56_19195"/>
<comment type="caution">
    <text evidence="1">The sequence shown here is derived from an EMBL/GenBank/DDBJ whole genome shotgun (WGS) entry which is preliminary data.</text>
</comment>
<dbReference type="RefSeq" id="WP_047880516.1">
    <property type="nucleotide sequence ID" value="NZ_LDOT01000032.1"/>
</dbReference>
<dbReference type="AlphaFoldDB" id="A0A0J1GUZ7"/>
<dbReference type="PATRIC" id="fig|1195763.3.peg.4104"/>
<dbReference type="Proteomes" id="UP000036097">
    <property type="component" value="Unassembled WGS sequence"/>
</dbReference>
<proteinExistence type="predicted"/>
<dbReference type="EMBL" id="LDOT01000032">
    <property type="protein sequence ID" value="KLV03555.1"/>
    <property type="molecule type" value="Genomic_DNA"/>
</dbReference>
<sequence length="146" mass="17021">MNSQKTLVNNIEFFTQAGRIKNNLLKRSPKITQLDDEFCAWALQFMEPKQTFSNVLIMSQIDYSSLVIGYAILPNGNVIEHAWNADSNNIFDLTGQLFWSKSDFYNCIYLEGFRLDPIEAKIISMTSGIRHTELRHNPHYRHMFNQ</sequence>
<protein>
    <submittedName>
        <fullName evidence="1">Uncharacterized protein</fullName>
    </submittedName>
</protein>
<accession>A0A0J1GUZ7</accession>
<name>A0A0J1GUZ7_9GAMM</name>
<evidence type="ECO:0000313" key="2">
    <source>
        <dbReference type="Proteomes" id="UP000036097"/>
    </source>
</evidence>
<organism evidence="1 2">
    <name type="scientific">Photobacterium aquae</name>
    <dbReference type="NCBI Taxonomy" id="1195763"/>
    <lineage>
        <taxon>Bacteria</taxon>
        <taxon>Pseudomonadati</taxon>
        <taxon>Pseudomonadota</taxon>
        <taxon>Gammaproteobacteria</taxon>
        <taxon>Vibrionales</taxon>
        <taxon>Vibrionaceae</taxon>
        <taxon>Photobacterium</taxon>
    </lineage>
</organism>